<organism evidence="2 3">
    <name type="scientific">Funneliformis mosseae</name>
    <name type="common">Endomycorrhizal fungus</name>
    <name type="synonym">Glomus mosseae</name>
    <dbReference type="NCBI Taxonomy" id="27381"/>
    <lineage>
        <taxon>Eukaryota</taxon>
        <taxon>Fungi</taxon>
        <taxon>Fungi incertae sedis</taxon>
        <taxon>Mucoromycota</taxon>
        <taxon>Glomeromycotina</taxon>
        <taxon>Glomeromycetes</taxon>
        <taxon>Glomerales</taxon>
        <taxon>Glomeraceae</taxon>
        <taxon>Funneliformis</taxon>
    </lineage>
</organism>
<reference evidence="2" key="1">
    <citation type="submission" date="2021-06" db="EMBL/GenBank/DDBJ databases">
        <authorList>
            <person name="Kallberg Y."/>
            <person name="Tangrot J."/>
            <person name="Rosling A."/>
        </authorList>
    </citation>
    <scope>NUCLEOTIDE SEQUENCE</scope>
    <source>
        <strain evidence="2">87-6 pot B 2015</strain>
    </source>
</reference>
<gene>
    <name evidence="2" type="ORF">FMOSSE_LOCUS7333</name>
</gene>
<feature type="region of interest" description="Disordered" evidence="1">
    <location>
        <begin position="377"/>
        <end position="402"/>
    </location>
</feature>
<evidence type="ECO:0000256" key="1">
    <source>
        <dbReference type="SAM" id="MobiDB-lite"/>
    </source>
</evidence>
<sequence>MYEIPCRLLLGHKQEGLDGAWTKQFLLAVKEISPESADDMKRKVILEHTKSNLCSFWQEVIIERLQRKIQNNYDMETLYTYDESSKFYGKQFRLPYTDQTIEATSSQHHSRNGEEILDNYELENDDDVTDVDEESDYSETEDSCEMLDFTEFDESYIAMDPEKIKLHKESCLHSFILNNTDKNAKTIFLKEEWKEIFSTDVQKKLEIEAPLLELIKKYTLDNVNDLRKSLLQPFDSFTSDQSKLEVRGKGMSFASSDRKNDGKITSDRKKIGRKGDGIFRITTERIELGAVEAGRKWKGLNGTKYLKDNAPRRYICRIKRGKIYEVNGRLTKIQPLGFVIKEILRAKVIIVKTLDLISNDKLNDLFNDTDDDDYDDIENNLEKPRSFTPPPKTFSTPRTSKTENKLKKRFFFP</sequence>
<dbReference type="Proteomes" id="UP000789375">
    <property type="component" value="Unassembled WGS sequence"/>
</dbReference>
<evidence type="ECO:0000313" key="2">
    <source>
        <dbReference type="EMBL" id="CAG8568562.1"/>
    </source>
</evidence>
<proteinExistence type="predicted"/>
<evidence type="ECO:0000313" key="3">
    <source>
        <dbReference type="Proteomes" id="UP000789375"/>
    </source>
</evidence>
<dbReference type="AlphaFoldDB" id="A0A9N9BLK8"/>
<accession>A0A9N9BLK8</accession>
<keyword evidence="3" id="KW-1185">Reference proteome</keyword>
<protein>
    <submittedName>
        <fullName evidence="2">10438_t:CDS:1</fullName>
    </submittedName>
</protein>
<dbReference type="EMBL" id="CAJVPP010001689">
    <property type="protein sequence ID" value="CAG8568562.1"/>
    <property type="molecule type" value="Genomic_DNA"/>
</dbReference>
<name>A0A9N9BLK8_FUNMO</name>
<comment type="caution">
    <text evidence="2">The sequence shown here is derived from an EMBL/GenBank/DDBJ whole genome shotgun (WGS) entry which is preliminary data.</text>
</comment>